<accession>A0A8S3E732</accession>
<comment type="subcellular location">
    <subcellularLocation>
        <location evidence="1">Nucleus</location>
        <location evidence="1">Nucleolus</location>
    </subcellularLocation>
</comment>
<dbReference type="PANTHER" id="PTHR13243:SF1">
    <property type="entry name" value="NUCLEOLAR PROTEIN 16"/>
    <property type="match status" value="1"/>
</dbReference>
<evidence type="ECO:0000256" key="1">
    <source>
        <dbReference type="ARBA" id="ARBA00004604"/>
    </source>
</evidence>
<gene>
    <name evidence="5" type="ORF">BYL167_LOCUS58635</name>
</gene>
<dbReference type="GO" id="GO:0005730">
    <property type="term" value="C:nucleolus"/>
    <property type="evidence" value="ECO:0007669"/>
    <property type="project" value="UniProtKB-SubCell"/>
</dbReference>
<dbReference type="PANTHER" id="PTHR13243">
    <property type="entry name" value="HSPC111 PROTEIN-RELATED"/>
    <property type="match status" value="1"/>
</dbReference>
<dbReference type="Pfam" id="PF09420">
    <property type="entry name" value="Nop16"/>
    <property type="match status" value="1"/>
</dbReference>
<dbReference type="InterPro" id="IPR019002">
    <property type="entry name" value="Ribosome_biogenesis_Nop16"/>
</dbReference>
<proteinExistence type="inferred from homology"/>
<evidence type="ECO:0000256" key="2">
    <source>
        <dbReference type="ARBA" id="ARBA00008479"/>
    </source>
</evidence>
<dbReference type="GO" id="GO:0042273">
    <property type="term" value="P:ribosomal large subunit biogenesis"/>
    <property type="evidence" value="ECO:0007669"/>
    <property type="project" value="TreeGrafter"/>
</dbReference>
<keyword evidence="4" id="KW-0539">Nucleus</keyword>
<dbReference type="Proteomes" id="UP000681967">
    <property type="component" value="Unassembled WGS sequence"/>
</dbReference>
<feature type="non-terminal residue" evidence="5">
    <location>
        <position position="97"/>
    </location>
</feature>
<protein>
    <recommendedName>
        <fullName evidence="3">Nucleolar protein 16</fullName>
    </recommendedName>
</protein>
<evidence type="ECO:0000313" key="6">
    <source>
        <dbReference type="Proteomes" id="UP000681967"/>
    </source>
</evidence>
<comment type="caution">
    <text evidence="5">The sequence shown here is derived from an EMBL/GenBank/DDBJ whole genome shotgun (WGS) entry which is preliminary data.</text>
</comment>
<dbReference type="AlphaFoldDB" id="A0A8S3E732"/>
<comment type="similarity">
    <text evidence="2">Belongs to the NOP16 family.</text>
</comment>
<evidence type="ECO:0000256" key="4">
    <source>
        <dbReference type="ARBA" id="ARBA00023242"/>
    </source>
</evidence>
<evidence type="ECO:0000313" key="5">
    <source>
        <dbReference type="EMBL" id="CAF5055630.1"/>
    </source>
</evidence>
<dbReference type="EMBL" id="CAJOBH010227117">
    <property type="protein sequence ID" value="CAF5055630.1"/>
    <property type="molecule type" value="Genomic_DNA"/>
</dbReference>
<name>A0A8S3E732_9BILA</name>
<reference evidence="5" key="1">
    <citation type="submission" date="2021-02" db="EMBL/GenBank/DDBJ databases">
        <authorList>
            <person name="Nowell W R."/>
        </authorList>
    </citation>
    <scope>NUCLEOTIDE SEQUENCE</scope>
</reference>
<sequence>MVQTRRRKRGKVYLHDVNRKRLWVKEKRKREVRVRHCPLIRSNWEAKLSVPTNYREFALVHDIKKSFPIPKTKDLVNPKNLEKFIKQQQEISDNDDD</sequence>
<evidence type="ECO:0000256" key="3">
    <source>
        <dbReference type="ARBA" id="ARBA00015522"/>
    </source>
</evidence>
<organism evidence="5 6">
    <name type="scientific">Rotaria magnacalcarata</name>
    <dbReference type="NCBI Taxonomy" id="392030"/>
    <lineage>
        <taxon>Eukaryota</taxon>
        <taxon>Metazoa</taxon>
        <taxon>Spiralia</taxon>
        <taxon>Gnathifera</taxon>
        <taxon>Rotifera</taxon>
        <taxon>Eurotatoria</taxon>
        <taxon>Bdelloidea</taxon>
        <taxon>Philodinida</taxon>
        <taxon>Philodinidae</taxon>
        <taxon>Rotaria</taxon>
    </lineage>
</organism>